<evidence type="ECO:0000259" key="4">
    <source>
        <dbReference type="Pfam" id="PF13364"/>
    </source>
</evidence>
<feature type="domain" description="Beta-galactosidase jelly roll" evidence="4">
    <location>
        <begin position="593"/>
        <end position="638"/>
    </location>
</feature>
<evidence type="ECO:0000256" key="2">
    <source>
        <dbReference type="ARBA" id="ARBA00023295"/>
    </source>
</evidence>
<dbReference type="OMA" id="SGMESIY"/>
<organism evidence="5 6">
    <name type="scientific">Emericella nidulans (strain FGSC A4 / ATCC 38163 / CBS 112.46 / NRRL 194 / M139)</name>
    <name type="common">Aspergillus nidulans</name>
    <dbReference type="NCBI Taxonomy" id="227321"/>
    <lineage>
        <taxon>Eukaryota</taxon>
        <taxon>Fungi</taxon>
        <taxon>Dikarya</taxon>
        <taxon>Ascomycota</taxon>
        <taxon>Pezizomycotina</taxon>
        <taxon>Eurotiomycetes</taxon>
        <taxon>Eurotiomycetidae</taxon>
        <taxon>Eurotiales</taxon>
        <taxon>Aspergillaceae</taxon>
        <taxon>Aspergillus</taxon>
        <taxon>Aspergillus subgen. Nidulantes</taxon>
    </lineage>
</organism>
<dbReference type="KEGG" id="ani:ANIA_00194"/>
<protein>
    <submittedName>
        <fullName evidence="5">Beta-galactosidase (Eurofung)</fullName>
    </submittedName>
</protein>
<keyword evidence="6" id="KW-1185">Reference proteome</keyword>
<dbReference type="InterPro" id="IPR036833">
    <property type="entry name" value="BetaGal_dom3_sf"/>
</dbReference>
<accession>C8VUW8</accession>
<dbReference type="Pfam" id="PF01301">
    <property type="entry name" value="Glyco_hydro_35"/>
    <property type="match status" value="1"/>
</dbReference>
<dbReference type="Pfam" id="PF13364">
    <property type="entry name" value="BetaGal_ABD2"/>
    <property type="match status" value="2"/>
</dbReference>
<dbReference type="InterPro" id="IPR008979">
    <property type="entry name" value="Galactose-bd-like_sf"/>
</dbReference>
<dbReference type="Gene3D" id="3.20.20.80">
    <property type="entry name" value="Glycosidases"/>
    <property type="match status" value="1"/>
</dbReference>
<dbReference type="CAZy" id="GH35">
    <property type="family name" value="Glycoside Hydrolase Family 35"/>
</dbReference>
<dbReference type="OrthoDB" id="1657402at2759"/>
<dbReference type="eggNOG" id="KOG0496">
    <property type="taxonomic scope" value="Eukaryota"/>
</dbReference>
<dbReference type="STRING" id="227321.Q5BGY6"/>
<dbReference type="SUPFAM" id="SSF49785">
    <property type="entry name" value="Galactose-binding domain-like"/>
    <property type="match status" value="2"/>
</dbReference>
<dbReference type="SUPFAM" id="SSF117100">
    <property type="entry name" value="Beta-galactosidase LacA, domain 3"/>
    <property type="match status" value="1"/>
</dbReference>
<dbReference type="Gene3D" id="2.60.120.260">
    <property type="entry name" value="Galactose-binding domain-like"/>
    <property type="match status" value="2"/>
</dbReference>
<dbReference type="InterPro" id="IPR031330">
    <property type="entry name" value="Gly_Hdrlase_35_cat"/>
</dbReference>
<feature type="domain" description="Glycoside hydrolase 35 catalytic" evidence="3">
    <location>
        <begin position="218"/>
        <end position="265"/>
    </location>
</feature>
<dbReference type="InParanoid" id="Q5BGY6"/>
<keyword evidence="1" id="KW-0378">Hydrolase</keyword>
<evidence type="ECO:0000313" key="6">
    <source>
        <dbReference type="Proteomes" id="UP000000560"/>
    </source>
</evidence>
<dbReference type="InterPro" id="IPR017853">
    <property type="entry name" value="GH"/>
</dbReference>
<keyword evidence="2" id="KW-0326">Glycosidase</keyword>
<dbReference type="AlphaFoldDB" id="Q5BGY6"/>
<reference evidence="6" key="1">
    <citation type="journal article" date="2005" name="Nature">
        <title>Sequencing of Aspergillus nidulans and comparative analysis with A. fumigatus and A. oryzae.</title>
        <authorList>
            <person name="Galagan J.E."/>
            <person name="Calvo S.E."/>
            <person name="Cuomo C."/>
            <person name="Ma L.J."/>
            <person name="Wortman J.R."/>
            <person name="Batzoglou S."/>
            <person name="Lee S.I."/>
            <person name="Basturkmen M."/>
            <person name="Spevak C.C."/>
            <person name="Clutterbuck J."/>
            <person name="Kapitonov V."/>
            <person name="Jurka J."/>
            <person name="Scazzocchio C."/>
            <person name="Farman M."/>
            <person name="Butler J."/>
            <person name="Purcell S."/>
            <person name="Harris S."/>
            <person name="Braus G.H."/>
            <person name="Draht O."/>
            <person name="Busch S."/>
            <person name="D'Enfert C."/>
            <person name="Bouchier C."/>
            <person name="Goldman G.H."/>
            <person name="Bell-Pedersen D."/>
            <person name="Griffiths-Jones S."/>
            <person name="Doonan J.H."/>
            <person name="Yu J."/>
            <person name="Vienken K."/>
            <person name="Pain A."/>
            <person name="Freitag M."/>
            <person name="Selker E.U."/>
            <person name="Archer D.B."/>
            <person name="Penalva M.A."/>
            <person name="Oakley B.R."/>
            <person name="Momany M."/>
            <person name="Tanaka T."/>
            <person name="Kumagai T."/>
            <person name="Asai K."/>
            <person name="Machida M."/>
            <person name="Nierman W.C."/>
            <person name="Denning D.W."/>
            <person name="Caddick M."/>
            <person name="Hynes M."/>
            <person name="Paoletti M."/>
            <person name="Fischer R."/>
            <person name="Miller B."/>
            <person name="Dyer P."/>
            <person name="Sachs M.S."/>
            <person name="Osmani S.A."/>
            <person name="Birren B.W."/>
        </authorList>
    </citation>
    <scope>NUCLEOTIDE SEQUENCE [LARGE SCALE GENOMIC DNA]</scope>
    <source>
        <strain evidence="6">FGSC A4 / ATCC 38163 / CBS 112.46 / NRRL 194 / M139</strain>
    </source>
</reference>
<dbReference type="Proteomes" id="UP000000560">
    <property type="component" value="Chromosome VIII"/>
</dbReference>
<sequence>MRVYDWARFAIALAPFSPIYADEVVTWPIRDTGLGDKTVQWDHCSLIYNGERVVLLWRRILSVSSTGPRDNWAFSFTPGQALTSTRRQVLWACHSGTQQESMVTCAIMILFYSGMESIYDQGGRDHGALPGYPQRHCHFIPIENEFNQQWINVEEKIPKPVPIAYMKTLFANPQSYGIVIPMTHNMPGRQYKSWPVDYDTVGAGGNVYIYGLDNYRVTILGLSMIHGGTNWGWIGAPFVPTSYRYSAAIAENRTIGSKYYEIESLALFTRVAKDLTKTNIVGNSTSYSDNEAITTIELRNPDTDAVSMPSDIQIPPAIMGIRSDASKVRFVKSRKGLVVNFKEQGGTTVVTTDNDVRMLLMDRDKAHLFWVPALTADPLAPVDQVGKLSINLAYNSFSDRWISFRSRASPEIEVFTAKKVQAIEWNGKRLRTKTTRWGSLTAQIDGPGKFKTPELGAWRVQDSLPEQLTNYSDSGPAWVNADIWKLQARRATKPYLYSNQYGFHNGVHLWRAHFNGTADEIYLERECPSRHARYYRPRSKFRIPEYRGIVNSTLLNSQSGFSSWKVARTAGGATGATLDPERTRYNEGGLTAELLGWHLPGFDDSKWPRASPSDGFTGAGVRFYRTNLAFNTPAGHDVVRWP</sequence>
<dbReference type="EMBL" id="BN001308">
    <property type="protein sequence ID" value="CBF90000.1"/>
    <property type="molecule type" value="Genomic_DNA"/>
</dbReference>
<gene>
    <name evidence="5" type="ORF">ANIA_00194</name>
</gene>
<evidence type="ECO:0000259" key="3">
    <source>
        <dbReference type="Pfam" id="PF01301"/>
    </source>
</evidence>
<name>Q5BGY6_EMENI</name>
<dbReference type="GO" id="GO:0005773">
    <property type="term" value="C:vacuole"/>
    <property type="evidence" value="ECO:0000318"/>
    <property type="project" value="GO_Central"/>
</dbReference>
<feature type="domain" description="Beta-galactosidase jelly roll" evidence="4">
    <location>
        <begin position="471"/>
        <end position="524"/>
    </location>
</feature>
<accession>Q5BGY6</accession>
<dbReference type="GO" id="GO:0019388">
    <property type="term" value="P:galactose catabolic process"/>
    <property type="evidence" value="ECO:0000318"/>
    <property type="project" value="GO_Central"/>
</dbReference>
<dbReference type="SUPFAM" id="SSF51445">
    <property type="entry name" value="(Trans)glycosidases"/>
    <property type="match status" value="1"/>
</dbReference>
<dbReference type="InterPro" id="IPR025300">
    <property type="entry name" value="BetaGal_jelly_roll_dom"/>
</dbReference>
<dbReference type="GO" id="GO:0004565">
    <property type="term" value="F:beta-galactosidase activity"/>
    <property type="evidence" value="ECO:0000318"/>
    <property type="project" value="GO_Central"/>
</dbReference>
<evidence type="ECO:0000313" key="5">
    <source>
        <dbReference type="EMBL" id="CBF90000.1"/>
    </source>
</evidence>
<reference evidence="6" key="2">
    <citation type="journal article" date="2009" name="Fungal Genet. Biol.">
        <title>The 2008 update of the Aspergillus nidulans genome annotation: a community effort.</title>
        <authorList>
            <person name="Wortman J.R."/>
            <person name="Gilsenan J.M."/>
            <person name="Joardar V."/>
            <person name="Deegan J."/>
            <person name="Clutterbuck J."/>
            <person name="Andersen M.R."/>
            <person name="Archer D."/>
            <person name="Bencina M."/>
            <person name="Braus G."/>
            <person name="Coutinho P."/>
            <person name="von Dohren H."/>
            <person name="Doonan J."/>
            <person name="Driessen A.J."/>
            <person name="Durek P."/>
            <person name="Espeso E."/>
            <person name="Fekete E."/>
            <person name="Flipphi M."/>
            <person name="Estrada C.G."/>
            <person name="Geysens S."/>
            <person name="Goldman G."/>
            <person name="de Groot P.W."/>
            <person name="Hansen K."/>
            <person name="Harris S.D."/>
            <person name="Heinekamp T."/>
            <person name="Helmstaedt K."/>
            <person name="Henrissat B."/>
            <person name="Hofmann G."/>
            <person name="Homan T."/>
            <person name="Horio T."/>
            <person name="Horiuchi H."/>
            <person name="James S."/>
            <person name="Jones M."/>
            <person name="Karaffa L."/>
            <person name="Karanyi Z."/>
            <person name="Kato M."/>
            <person name="Keller N."/>
            <person name="Kelly D.E."/>
            <person name="Kiel J.A."/>
            <person name="Kim J.M."/>
            <person name="van der Klei I.J."/>
            <person name="Klis F.M."/>
            <person name="Kovalchuk A."/>
            <person name="Krasevec N."/>
            <person name="Kubicek C.P."/>
            <person name="Liu B."/>
            <person name="Maccabe A."/>
            <person name="Meyer V."/>
            <person name="Mirabito P."/>
            <person name="Miskei M."/>
            <person name="Mos M."/>
            <person name="Mullins J."/>
            <person name="Nelson D.R."/>
            <person name="Nielsen J."/>
            <person name="Oakley B.R."/>
            <person name="Osmani S.A."/>
            <person name="Pakula T."/>
            <person name="Paszewski A."/>
            <person name="Paulsen I."/>
            <person name="Pilsyk S."/>
            <person name="Pocsi I."/>
            <person name="Punt P.J."/>
            <person name="Ram A.F."/>
            <person name="Ren Q."/>
            <person name="Robellet X."/>
            <person name="Robson G."/>
            <person name="Seiboth B."/>
            <person name="van Solingen P."/>
            <person name="Specht T."/>
            <person name="Sun J."/>
            <person name="Taheri-Talesh N."/>
            <person name="Takeshita N."/>
            <person name="Ussery D."/>
            <person name="vanKuyk P.A."/>
            <person name="Visser H."/>
            <person name="van de Vondervoort P.J."/>
            <person name="de Vries R.P."/>
            <person name="Walton J."/>
            <person name="Xiang X."/>
            <person name="Xiong Y."/>
            <person name="Zeng A.P."/>
            <person name="Brandt B.W."/>
            <person name="Cornell M.J."/>
            <person name="van den Hondel C.A."/>
            <person name="Visser J."/>
            <person name="Oliver S.G."/>
            <person name="Turner G."/>
        </authorList>
    </citation>
    <scope>GENOME REANNOTATION</scope>
    <source>
        <strain evidence="6">FGSC A4 / ATCC 38163 / CBS 112.46 / NRRL 194 / M139</strain>
    </source>
</reference>
<evidence type="ECO:0000256" key="1">
    <source>
        <dbReference type="ARBA" id="ARBA00022801"/>
    </source>
</evidence>
<dbReference type="HOGENOM" id="CLU_426422_0_0_1"/>
<dbReference type="GeneID" id="2875965"/>
<proteinExistence type="predicted"/>
<dbReference type="RefSeq" id="XP_657798.1">
    <property type="nucleotide sequence ID" value="XM_652706.1"/>
</dbReference>